<evidence type="ECO:0000313" key="2">
    <source>
        <dbReference type="Proteomes" id="UP000287651"/>
    </source>
</evidence>
<reference evidence="1 2" key="1">
    <citation type="journal article" date="2014" name="Agronomy (Basel)">
        <title>A Draft Genome Sequence for Ensete ventricosum, the Drought-Tolerant Tree Against Hunger.</title>
        <authorList>
            <person name="Harrison J."/>
            <person name="Moore K.A."/>
            <person name="Paszkiewicz K."/>
            <person name="Jones T."/>
            <person name="Grant M."/>
            <person name="Ambacheew D."/>
            <person name="Muzemil S."/>
            <person name="Studholme D.J."/>
        </authorList>
    </citation>
    <scope>NUCLEOTIDE SEQUENCE [LARGE SCALE GENOMIC DNA]</scope>
</reference>
<comment type="caution">
    <text evidence="1">The sequence shown here is derived from an EMBL/GenBank/DDBJ whole genome shotgun (WGS) entry which is preliminary data.</text>
</comment>
<gene>
    <name evidence="1" type="ORF">B296_00050796</name>
</gene>
<dbReference type="EMBL" id="AMZH03018056">
    <property type="protein sequence ID" value="RRT42123.1"/>
    <property type="molecule type" value="Genomic_DNA"/>
</dbReference>
<accession>A0A426XRF6</accession>
<dbReference type="AlphaFoldDB" id="A0A426XRF6"/>
<name>A0A426XRF6_ENSVE</name>
<evidence type="ECO:0000313" key="1">
    <source>
        <dbReference type="EMBL" id="RRT42123.1"/>
    </source>
</evidence>
<organism evidence="1 2">
    <name type="scientific">Ensete ventricosum</name>
    <name type="common">Abyssinian banana</name>
    <name type="synonym">Musa ensete</name>
    <dbReference type="NCBI Taxonomy" id="4639"/>
    <lineage>
        <taxon>Eukaryota</taxon>
        <taxon>Viridiplantae</taxon>
        <taxon>Streptophyta</taxon>
        <taxon>Embryophyta</taxon>
        <taxon>Tracheophyta</taxon>
        <taxon>Spermatophyta</taxon>
        <taxon>Magnoliopsida</taxon>
        <taxon>Liliopsida</taxon>
        <taxon>Zingiberales</taxon>
        <taxon>Musaceae</taxon>
        <taxon>Ensete</taxon>
    </lineage>
</organism>
<protein>
    <submittedName>
        <fullName evidence="1">Uncharacterized protein</fullName>
    </submittedName>
</protein>
<proteinExistence type="predicted"/>
<dbReference type="Proteomes" id="UP000287651">
    <property type="component" value="Unassembled WGS sequence"/>
</dbReference>
<sequence>MLYLLPEIPEDSADHLMSYLSPEIPEDDVNHPMFYPSLEVQGATLFNTNARYGIASDAPSLTLRTTSRISSSIKVDLGYNLGVSSSET</sequence>